<sequence length="543" mass="63672">MTTLSEQNQVINFLDLPREILLRITSFLDFHSAVSFSTTCQAIQPIAETRVWREIHIKQNDILGIPNDSLKIPNNSKRESQIQQDGIGEDQEQEENKNLPISISDTQNGICSMRSEAVLLHLNHLLNKKKWRKIYVKSFKIELRLKIPFQLLNILKNLLNLKELKIKFPNIMIDLLQFEKFPNPQIDLIEILKNLSLEEKPLYNLENLNITILKDWKFIIKLITNCFPNLKNLNINGKFLHIRNSISTNYFYNYNNKNLLIKPLINLKSLSIEEMNSTFGSTLEKLINTSKLEILNLKDETMLWFPKENDLFLNKISKLKKLKKLKLSSNCFSNLCELNGWNNLEELTMIWSRNMIHSKDHNDIIIPPLPNLRKYYIEISPYSSSYNPYQNKPNSPSMLSTLLYQLPNSLLNSPKLHTIYCSSQTLFPNEGELQEEVIEWNNDNFQGIIIYSYINENGEELIHCRSKNHYNNEDRLKQWMGNSSSWEEHIYYKSKPLSIRVLAGMYGISGMTITNTSPGRGLYMDKKGWDLLKTWERQDESWY</sequence>
<evidence type="ECO:0000259" key="2">
    <source>
        <dbReference type="PROSITE" id="PS50181"/>
    </source>
</evidence>
<proteinExistence type="predicted"/>
<evidence type="ECO:0000313" key="5">
    <source>
        <dbReference type="Proteomes" id="UP000094020"/>
    </source>
</evidence>
<dbReference type="Pfam" id="PF12937">
    <property type="entry name" value="F-box-like"/>
    <property type="match status" value="1"/>
</dbReference>
<reference evidence="4" key="4">
    <citation type="submission" date="2024-02" db="EMBL/GenBank/DDBJ databases">
        <title>Comparative genomics of Cryptococcus and Kwoniella reveals pathogenesis evolution and contrasting modes of karyotype evolution via chromosome fusion or intercentromeric recombination.</title>
        <authorList>
            <person name="Coelho M.A."/>
            <person name="David-Palma M."/>
            <person name="Shea T."/>
            <person name="Bowers K."/>
            <person name="McGinley-Smith S."/>
            <person name="Mohammad A.W."/>
            <person name="Gnirke A."/>
            <person name="Yurkov A.M."/>
            <person name="Nowrousian M."/>
            <person name="Sun S."/>
            <person name="Cuomo C.A."/>
            <person name="Heitman J."/>
        </authorList>
    </citation>
    <scope>NUCLEOTIDE SEQUENCE</scope>
    <source>
        <strain evidence="4">CBS 10737</strain>
    </source>
</reference>
<dbReference type="RefSeq" id="XP_019011656.1">
    <property type="nucleotide sequence ID" value="XM_019155502.1"/>
</dbReference>
<dbReference type="AlphaFoldDB" id="A0A1B9I4I9"/>
<reference evidence="3" key="1">
    <citation type="submission" date="2013-07" db="EMBL/GenBank/DDBJ databases">
        <title>The Genome Sequence of Cryptococcus pinus CBS10737.</title>
        <authorList>
            <consortium name="The Broad Institute Genome Sequencing Platform"/>
            <person name="Cuomo C."/>
            <person name="Litvintseva A."/>
            <person name="Chen Y."/>
            <person name="Heitman J."/>
            <person name="Sun S."/>
            <person name="Springer D."/>
            <person name="Dromer F."/>
            <person name="Young S.K."/>
            <person name="Zeng Q."/>
            <person name="Gargeya S."/>
            <person name="Fitzgerald M."/>
            <person name="Abouelleil A."/>
            <person name="Alvarado L."/>
            <person name="Berlin A.M."/>
            <person name="Chapman S.B."/>
            <person name="Dewar J."/>
            <person name="Goldberg J."/>
            <person name="Griggs A."/>
            <person name="Gujja S."/>
            <person name="Hansen M."/>
            <person name="Howarth C."/>
            <person name="Imamovic A."/>
            <person name="Larimer J."/>
            <person name="McCowan C."/>
            <person name="Murphy C."/>
            <person name="Pearson M."/>
            <person name="Priest M."/>
            <person name="Roberts A."/>
            <person name="Saif S."/>
            <person name="Shea T."/>
            <person name="Sykes S."/>
            <person name="Wortman J."/>
            <person name="Nusbaum C."/>
            <person name="Birren B."/>
        </authorList>
    </citation>
    <scope>NUCLEOTIDE SEQUENCE [LARGE SCALE GENOMIC DNA]</scope>
    <source>
        <strain evidence="3">CBS 10737</strain>
    </source>
</reference>
<evidence type="ECO:0000256" key="1">
    <source>
        <dbReference type="SAM" id="MobiDB-lite"/>
    </source>
</evidence>
<evidence type="ECO:0000313" key="3">
    <source>
        <dbReference type="EMBL" id="OCF50437.1"/>
    </source>
</evidence>
<dbReference type="OrthoDB" id="2564867at2759"/>
<dbReference type="InterPro" id="IPR001611">
    <property type="entry name" value="Leu-rich_rpt"/>
</dbReference>
<dbReference type="Proteomes" id="UP000094020">
    <property type="component" value="Chromosome 7"/>
</dbReference>
<feature type="domain" description="F-box" evidence="2">
    <location>
        <begin position="10"/>
        <end position="55"/>
    </location>
</feature>
<dbReference type="EMBL" id="CP144525">
    <property type="protein sequence ID" value="WWC71376.1"/>
    <property type="molecule type" value="Genomic_DNA"/>
</dbReference>
<dbReference type="KEGG" id="kpin:30172128"/>
<evidence type="ECO:0000313" key="4">
    <source>
        <dbReference type="EMBL" id="WWC71376.1"/>
    </source>
</evidence>
<keyword evidence="5" id="KW-1185">Reference proteome</keyword>
<dbReference type="Gene3D" id="1.20.1280.50">
    <property type="match status" value="1"/>
</dbReference>
<accession>A0A1B9I4I9</accession>
<feature type="region of interest" description="Disordered" evidence="1">
    <location>
        <begin position="70"/>
        <end position="96"/>
    </location>
</feature>
<dbReference type="PROSITE" id="PS51450">
    <property type="entry name" value="LRR"/>
    <property type="match status" value="1"/>
</dbReference>
<dbReference type="GeneID" id="30172128"/>
<dbReference type="InterPro" id="IPR001810">
    <property type="entry name" value="F-box_dom"/>
</dbReference>
<gene>
    <name evidence="3" type="ORF">I206_03759</name>
    <name evidence="4" type="ORF">I206_105331</name>
</gene>
<reference evidence="4" key="2">
    <citation type="submission" date="2013-07" db="EMBL/GenBank/DDBJ databases">
        <authorList>
            <consortium name="The Broad Institute Genome Sequencing Platform"/>
            <person name="Cuomo C."/>
            <person name="Litvintseva A."/>
            <person name="Chen Y."/>
            <person name="Heitman J."/>
            <person name="Sun S."/>
            <person name="Springer D."/>
            <person name="Dromer F."/>
            <person name="Young S.K."/>
            <person name="Zeng Q."/>
            <person name="Gargeya S."/>
            <person name="Fitzgerald M."/>
            <person name="Abouelleil A."/>
            <person name="Alvarado L."/>
            <person name="Berlin A.M."/>
            <person name="Chapman S.B."/>
            <person name="Dewar J."/>
            <person name="Goldberg J."/>
            <person name="Griggs A."/>
            <person name="Gujja S."/>
            <person name="Hansen M."/>
            <person name="Howarth C."/>
            <person name="Imamovic A."/>
            <person name="Larimer J."/>
            <person name="McCowan C."/>
            <person name="Murphy C."/>
            <person name="Pearson M."/>
            <person name="Priest M."/>
            <person name="Roberts A."/>
            <person name="Saif S."/>
            <person name="Shea T."/>
            <person name="Sykes S."/>
            <person name="Wortman J."/>
            <person name="Nusbaum C."/>
            <person name="Birren B."/>
        </authorList>
    </citation>
    <scope>NUCLEOTIDE SEQUENCE</scope>
    <source>
        <strain evidence="4">CBS 10737</strain>
    </source>
</reference>
<dbReference type="InterPro" id="IPR036047">
    <property type="entry name" value="F-box-like_dom_sf"/>
</dbReference>
<dbReference type="PROSITE" id="PS50181">
    <property type="entry name" value="FBOX"/>
    <property type="match status" value="1"/>
</dbReference>
<dbReference type="CDD" id="cd09917">
    <property type="entry name" value="F-box_SF"/>
    <property type="match status" value="1"/>
</dbReference>
<name>A0A1B9I4I9_9TREE</name>
<dbReference type="EMBL" id="KI894010">
    <property type="protein sequence ID" value="OCF50437.1"/>
    <property type="molecule type" value="Genomic_DNA"/>
</dbReference>
<organism evidence="3">
    <name type="scientific">Kwoniella pini CBS 10737</name>
    <dbReference type="NCBI Taxonomy" id="1296096"/>
    <lineage>
        <taxon>Eukaryota</taxon>
        <taxon>Fungi</taxon>
        <taxon>Dikarya</taxon>
        <taxon>Basidiomycota</taxon>
        <taxon>Agaricomycotina</taxon>
        <taxon>Tremellomycetes</taxon>
        <taxon>Tremellales</taxon>
        <taxon>Cryptococcaceae</taxon>
        <taxon>Kwoniella</taxon>
    </lineage>
</organism>
<reference evidence="3" key="3">
    <citation type="submission" date="2016-07" db="EMBL/GenBank/DDBJ databases">
        <title>Evolution of pathogenesis and genome organization in the Tremellales.</title>
        <authorList>
            <person name="Cuomo C."/>
            <person name="Litvintseva A."/>
            <person name="Heitman J."/>
            <person name="Chen Y."/>
            <person name="Sun S."/>
            <person name="Springer D."/>
            <person name="Dromer F."/>
            <person name="Young S."/>
            <person name="Zeng Q."/>
            <person name="Chapman S."/>
            <person name="Gujja S."/>
            <person name="Saif S."/>
            <person name="Birren B."/>
        </authorList>
    </citation>
    <scope>NUCLEOTIDE SEQUENCE</scope>
    <source>
        <strain evidence="3">CBS 10737</strain>
    </source>
</reference>
<protein>
    <recommendedName>
        <fullName evidence="2">F-box domain-containing protein</fullName>
    </recommendedName>
</protein>
<dbReference type="SUPFAM" id="SSF81383">
    <property type="entry name" value="F-box domain"/>
    <property type="match status" value="1"/>
</dbReference>